<dbReference type="PROSITE" id="PS51012">
    <property type="entry name" value="ABC_TM2"/>
    <property type="match status" value="1"/>
</dbReference>
<evidence type="ECO:0000256" key="3">
    <source>
        <dbReference type="ARBA" id="ARBA00022448"/>
    </source>
</evidence>
<organism evidence="15 16">
    <name type="scientific">Acinetobacter terrae</name>
    <dbReference type="NCBI Taxonomy" id="2731247"/>
    <lineage>
        <taxon>Bacteria</taxon>
        <taxon>Pseudomonadati</taxon>
        <taxon>Pseudomonadota</taxon>
        <taxon>Gammaproteobacteria</taxon>
        <taxon>Moraxellales</taxon>
        <taxon>Moraxellaceae</taxon>
        <taxon>Acinetobacter</taxon>
        <taxon>Acinetobacter Taxon 24</taxon>
    </lineage>
</organism>
<evidence type="ECO:0000313" key="15">
    <source>
        <dbReference type="EMBL" id="TCB59659.1"/>
    </source>
</evidence>
<evidence type="ECO:0000313" key="18">
    <source>
        <dbReference type="Proteomes" id="UP000546536"/>
    </source>
</evidence>
<evidence type="ECO:0000256" key="10">
    <source>
        <dbReference type="ARBA" id="ARBA00023136"/>
    </source>
</evidence>
<comment type="caution">
    <text evidence="15">The sequence shown here is derived from an EMBL/GenBank/DDBJ whole genome shotgun (WGS) entry which is preliminary data.</text>
</comment>
<dbReference type="EMBL" id="SJOA01000007">
    <property type="protein sequence ID" value="TCB59659.1"/>
    <property type="molecule type" value="Genomic_DNA"/>
</dbReference>
<feature type="transmembrane region" description="Helical" evidence="11">
    <location>
        <begin position="189"/>
        <end position="210"/>
    </location>
</feature>
<dbReference type="GO" id="GO:0015774">
    <property type="term" value="P:polysaccharide transport"/>
    <property type="evidence" value="ECO:0007669"/>
    <property type="project" value="UniProtKB-KW"/>
</dbReference>
<keyword evidence="9" id="KW-0625">Polysaccharide transport</keyword>
<dbReference type="Proteomes" id="UP000532147">
    <property type="component" value="Unassembled WGS sequence"/>
</dbReference>
<comment type="subcellular location">
    <subcellularLocation>
        <location evidence="11">Cell inner membrane</location>
        <topology evidence="11">Multi-pass membrane protein</topology>
    </subcellularLocation>
    <subcellularLocation>
        <location evidence="1">Cell membrane</location>
        <topology evidence="1">Multi-pass membrane protein</topology>
    </subcellularLocation>
</comment>
<dbReference type="Proteomes" id="UP000546536">
    <property type="component" value="Unassembled WGS sequence"/>
</dbReference>
<dbReference type="EMBL" id="JABERG010000002">
    <property type="protein sequence ID" value="NNH86666.1"/>
    <property type="molecule type" value="Genomic_DNA"/>
</dbReference>
<feature type="transmembrane region" description="Helical" evidence="11">
    <location>
        <begin position="45"/>
        <end position="66"/>
    </location>
</feature>
<dbReference type="GO" id="GO:0140359">
    <property type="term" value="F:ABC-type transporter activity"/>
    <property type="evidence" value="ECO:0007669"/>
    <property type="project" value="InterPro"/>
</dbReference>
<dbReference type="GO" id="GO:0043190">
    <property type="term" value="C:ATP-binding cassette (ABC) transporter complex"/>
    <property type="evidence" value="ECO:0007669"/>
    <property type="project" value="InterPro"/>
</dbReference>
<feature type="transmembrane region" description="Helical" evidence="11">
    <location>
        <begin position="78"/>
        <end position="100"/>
    </location>
</feature>
<evidence type="ECO:0000256" key="5">
    <source>
        <dbReference type="ARBA" id="ARBA00022597"/>
    </source>
</evidence>
<feature type="domain" description="ABC transmembrane type-2" evidence="12">
    <location>
        <begin position="45"/>
        <end position="267"/>
    </location>
</feature>
<evidence type="ECO:0000256" key="8">
    <source>
        <dbReference type="ARBA" id="ARBA00022989"/>
    </source>
</evidence>
<feature type="transmembrane region" description="Helical" evidence="11">
    <location>
        <begin position="160"/>
        <end position="182"/>
    </location>
</feature>
<evidence type="ECO:0000259" key="12">
    <source>
        <dbReference type="PROSITE" id="PS51012"/>
    </source>
</evidence>
<reference evidence="17 18" key="2">
    <citation type="submission" date="2020-04" db="EMBL/GenBank/DDBJ databases">
        <title>Acinetobacter Taxon 24.</title>
        <authorList>
            <person name="Nemec A."/>
            <person name="Radolfova-Krizova L."/>
            <person name="Higgins P.G."/>
            <person name="Spanelova P."/>
        </authorList>
    </citation>
    <scope>NUCLEOTIDE SEQUENCE [LARGE SCALE GENOMIC DNA]</scope>
    <source>
        <strain evidence="14 18">ANC 4279</strain>
        <strain evidence="13 17">ANC 4280</strain>
    </source>
</reference>
<evidence type="ECO:0000256" key="7">
    <source>
        <dbReference type="ARBA" id="ARBA00022903"/>
    </source>
</evidence>
<comment type="similarity">
    <text evidence="2 11">Belongs to the ABC-2 integral membrane protein family.</text>
</comment>
<evidence type="ECO:0000256" key="11">
    <source>
        <dbReference type="RuleBase" id="RU361157"/>
    </source>
</evidence>
<dbReference type="Proteomes" id="UP000291380">
    <property type="component" value="Unassembled WGS sequence"/>
</dbReference>
<keyword evidence="18" id="KW-1185">Reference proteome</keyword>
<dbReference type="PANTHER" id="PTHR30413:SF10">
    <property type="entry name" value="CAPSULE POLYSACCHARIDE EXPORT INNER-MEMBRANE PROTEIN CTRC"/>
    <property type="match status" value="1"/>
</dbReference>
<evidence type="ECO:0000256" key="1">
    <source>
        <dbReference type="ARBA" id="ARBA00004651"/>
    </source>
</evidence>
<sequence length="275" mass="31948">MEFPEQHQLKKLPRLEPRGGLNVMQAAIRALLLRELQTRFGQYRLGYLWVFLEPLLTIGIMVILFGTVMQRTLPGMDYLVFLINGIIPFFMFRTGVTLGISATESNRGLFSYRPVKPIDALLARNILEFLLKFTAYIAFTAAFVWFGYSISFEQIPQLLGYWALLFIFMLACSLIFIVIGDFSQEVGKFLSVFFLVLYFLSGILYSIHIIPVEYREYLLYNPLIHIFELMRHAVAPTYSLVPGISLSYFVLWMIISLFIGLLLYKRFERHMVKSK</sequence>
<evidence type="ECO:0000256" key="9">
    <source>
        <dbReference type="ARBA" id="ARBA00023047"/>
    </source>
</evidence>
<keyword evidence="4 11" id="KW-1003">Cell membrane</keyword>
<dbReference type="RefSeq" id="WP_131271078.1">
    <property type="nucleotide sequence ID" value="NZ_JABERG010000002.1"/>
</dbReference>
<dbReference type="InterPro" id="IPR013525">
    <property type="entry name" value="ABC2_TM"/>
</dbReference>
<keyword evidence="10 11" id="KW-0472">Membrane</keyword>
<keyword evidence="3 11" id="KW-0813">Transport</keyword>
<dbReference type="Pfam" id="PF01061">
    <property type="entry name" value="ABC2_membrane"/>
    <property type="match status" value="1"/>
</dbReference>
<keyword evidence="6 11" id="KW-0812">Transmembrane</keyword>
<dbReference type="EMBL" id="JABERH010000024">
    <property type="protein sequence ID" value="NNH38911.1"/>
    <property type="molecule type" value="Genomic_DNA"/>
</dbReference>
<protein>
    <recommendedName>
        <fullName evidence="11">Transport permease protein</fullName>
    </recommendedName>
</protein>
<keyword evidence="5" id="KW-0762">Sugar transport</keyword>
<accession>A0A7Y2RY46</accession>
<reference evidence="15 16" key="1">
    <citation type="submission" date="2019-02" db="EMBL/GenBank/DDBJ databases">
        <title>High diversity of culturable Acinetobacter species in natural soil and water ecosystems.</title>
        <authorList>
            <person name="Radolfova-Krizova L."/>
            <person name="Nemec A."/>
        </authorList>
    </citation>
    <scope>NUCLEOTIDE SEQUENCE [LARGE SCALE GENOMIC DNA]</scope>
    <source>
        <strain evidence="15 16">ANC 4281</strain>
    </source>
</reference>
<proteinExistence type="inferred from homology"/>
<keyword evidence="8 11" id="KW-1133">Transmembrane helix</keyword>
<feature type="transmembrane region" description="Helical" evidence="11">
    <location>
        <begin position="121"/>
        <end position="148"/>
    </location>
</feature>
<dbReference type="PRINTS" id="PR00164">
    <property type="entry name" value="ABC2TRNSPORT"/>
</dbReference>
<gene>
    <name evidence="15" type="ORF">E0H85_07500</name>
    <name evidence="13" type="ORF">HLH11_09685</name>
    <name evidence="14" type="ORF">HLH13_02840</name>
</gene>
<dbReference type="AlphaFoldDB" id="A0A4R0EN26"/>
<evidence type="ECO:0000256" key="2">
    <source>
        <dbReference type="ARBA" id="ARBA00007783"/>
    </source>
</evidence>
<keyword evidence="7" id="KW-0972">Capsule biogenesis/degradation</keyword>
<dbReference type="PANTHER" id="PTHR30413">
    <property type="entry name" value="INNER MEMBRANE TRANSPORT PERMEASE"/>
    <property type="match status" value="1"/>
</dbReference>
<dbReference type="PIRSF" id="PIRSF006648">
    <property type="entry name" value="DrrB"/>
    <property type="match status" value="1"/>
</dbReference>
<feature type="transmembrane region" description="Helical" evidence="11">
    <location>
        <begin position="246"/>
        <end position="264"/>
    </location>
</feature>
<dbReference type="InterPro" id="IPR047817">
    <property type="entry name" value="ABC2_TM_bact-type"/>
</dbReference>
<name>A0A4R0EN26_9GAMM</name>
<accession>A0A4R0EN26</accession>
<evidence type="ECO:0000313" key="17">
    <source>
        <dbReference type="Proteomes" id="UP000532147"/>
    </source>
</evidence>
<evidence type="ECO:0000313" key="13">
    <source>
        <dbReference type="EMBL" id="NNH38911.1"/>
    </source>
</evidence>
<evidence type="ECO:0000313" key="14">
    <source>
        <dbReference type="EMBL" id="NNH86666.1"/>
    </source>
</evidence>
<evidence type="ECO:0000256" key="6">
    <source>
        <dbReference type="ARBA" id="ARBA00022692"/>
    </source>
</evidence>
<dbReference type="GO" id="GO:0015920">
    <property type="term" value="P:lipopolysaccharide transport"/>
    <property type="evidence" value="ECO:0007669"/>
    <property type="project" value="TreeGrafter"/>
</dbReference>
<evidence type="ECO:0000313" key="16">
    <source>
        <dbReference type="Proteomes" id="UP000291380"/>
    </source>
</evidence>
<dbReference type="OrthoDB" id="9814458at2"/>
<evidence type="ECO:0000256" key="4">
    <source>
        <dbReference type="ARBA" id="ARBA00022475"/>
    </source>
</evidence>
<dbReference type="InterPro" id="IPR000412">
    <property type="entry name" value="ABC_2_transport"/>
</dbReference>